<dbReference type="GO" id="GO:0005576">
    <property type="term" value="C:extracellular region"/>
    <property type="evidence" value="ECO:0007669"/>
    <property type="project" value="UniProtKB-SubCell"/>
</dbReference>
<evidence type="ECO:0000256" key="3">
    <source>
        <dbReference type="ARBA" id="ARBA00022525"/>
    </source>
</evidence>
<keyword evidence="4 8" id="KW-0732">Signal</keyword>
<dbReference type="GO" id="GO:0019838">
    <property type="term" value="F:growth factor binding"/>
    <property type="evidence" value="ECO:0007669"/>
    <property type="project" value="UniProtKB-KW"/>
</dbReference>
<dbReference type="STRING" id="409849.ENSPMGP00000017351"/>
<dbReference type="Ensembl" id="ENSPMGT00000018522.1">
    <property type="protein sequence ID" value="ENSPMGP00000017351.1"/>
    <property type="gene ID" value="ENSPMGG00000014203.1"/>
</dbReference>
<comment type="similarity">
    <text evidence="2">Belongs to the fibroblast growth factor-binding protein family.</text>
</comment>
<feature type="chain" id="PRO_5017369690" evidence="8">
    <location>
        <begin position="23"/>
        <end position="189"/>
    </location>
</feature>
<comment type="subcellular location">
    <subcellularLocation>
        <location evidence="1">Secreted</location>
    </subcellularLocation>
</comment>
<organism evidence="9 10">
    <name type="scientific">Periophthalmus magnuspinnatus</name>
    <dbReference type="NCBI Taxonomy" id="409849"/>
    <lineage>
        <taxon>Eukaryota</taxon>
        <taxon>Metazoa</taxon>
        <taxon>Chordata</taxon>
        <taxon>Craniata</taxon>
        <taxon>Vertebrata</taxon>
        <taxon>Euteleostomi</taxon>
        <taxon>Actinopterygii</taxon>
        <taxon>Neopterygii</taxon>
        <taxon>Teleostei</taxon>
        <taxon>Neoteleostei</taxon>
        <taxon>Acanthomorphata</taxon>
        <taxon>Gobiaria</taxon>
        <taxon>Gobiiformes</taxon>
        <taxon>Gobioidei</taxon>
        <taxon>Gobiidae</taxon>
        <taxon>Oxudercinae</taxon>
        <taxon>Periophthalmus</taxon>
    </lineage>
</organism>
<dbReference type="OrthoDB" id="8875908at2759"/>
<keyword evidence="3" id="KW-0964">Secreted</keyword>
<evidence type="ECO:0000313" key="10">
    <source>
        <dbReference type="Proteomes" id="UP000261520"/>
    </source>
</evidence>
<proteinExistence type="inferred from homology"/>
<reference evidence="9" key="2">
    <citation type="submission" date="2025-09" db="UniProtKB">
        <authorList>
            <consortium name="Ensembl"/>
        </authorList>
    </citation>
    <scope>IDENTIFICATION</scope>
</reference>
<feature type="region of interest" description="Disordered" evidence="7">
    <location>
        <begin position="25"/>
        <end position="45"/>
    </location>
</feature>
<accession>A0A3B4ALS7</accession>
<dbReference type="GO" id="GO:0007267">
    <property type="term" value="P:cell-cell signaling"/>
    <property type="evidence" value="ECO:0007669"/>
    <property type="project" value="TreeGrafter"/>
</dbReference>
<dbReference type="InterPro" id="IPR010510">
    <property type="entry name" value="FGF1-bd"/>
</dbReference>
<dbReference type="GeneID" id="117377199"/>
<evidence type="ECO:0000256" key="8">
    <source>
        <dbReference type="SAM" id="SignalP"/>
    </source>
</evidence>
<evidence type="ECO:0000313" key="9">
    <source>
        <dbReference type="Ensembl" id="ENSPMGP00000017351.1"/>
    </source>
</evidence>
<protein>
    <submittedName>
        <fullName evidence="9">Uncharacterized protein</fullName>
    </submittedName>
</protein>
<dbReference type="CTD" id="799002"/>
<feature type="region of interest" description="Disordered" evidence="7">
    <location>
        <begin position="135"/>
        <end position="157"/>
    </location>
</feature>
<evidence type="ECO:0000256" key="1">
    <source>
        <dbReference type="ARBA" id="ARBA00004613"/>
    </source>
</evidence>
<dbReference type="PANTHER" id="PTHR15258">
    <property type="entry name" value="FGF BINDING PROTEIN-RELATED"/>
    <property type="match status" value="1"/>
</dbReference>
<keyword evidence="6" id="KW-0340">Growth factor binding</keyword>
<evidence type="ECO:0000256" key="6">
    <source>
        <dbReference type="ARBA" id="ARBA00023183"/>
    </source>
</evidence>
<evidence type="ECO:0000256" key="2">
    <source>
        <dbReference type="ARBA" id="ARBA00008326"/>
    </source>
</evidence>
<keyword evidence="5" id="KW-1015">Disulfide bond</keyword>
<evidence type="ECO:0000256" key="7">
    <source>
        <dbReference type="SAM" id="MobiDB-lite"/>
    </source>
</evidence>
<dbReference type="Proteomes" id="UP000261520">
    <property type="component" value="Unplaced"/>
</dbReference>
<sequence>MALLTNATILLILACVSHQLLANTRRTPRTPRQARSPQPIKGKTVTKDKAECTWAATGDEVFTMGITCKKAGKRISCDYIARPNLCPQFASNPKLYWRQIARSLKKQRDLCQDGNALIKAGMCRRAPRDAHFRLGKADRKASPHSSPKPSPPAVKSCQPANKKLAQEYCKDAWSTFCTFFFTLVKDQDC</sequence>
<feature type="signal peptide" evidence="8">
    <location>
        <begin position="1"/>
        <end position="22"/>
    </location>
</feature>
<dbReference type="RefSeq" id="XP_033829448.1">
    <property type="nucleotide sequence ID" value="XM_033973557.2"/>
</dbReference>
<evidence type="ECO:0000256" key="4">
    <source>
        <dbReference type="ARBA" id="ARBA00022729"/>
    </source>
</evidence>
<dbReference type="PANTHER" id="PTHR15258:SF2">
    <property type="entry name" value="FIBROBLAST GROWTH FACTOR-BINDING PROTEIN 1"/>
    <property type="match status" value="1"/>
</dbReference>
<dbReference type="Pfam" id="PF06473">
    <property type="entry name" value="FGF-BP1"/>
    <property type="match status" value="2"/>
</dbReference>
<dbReference type="AlphaFoldDB" id="A0A3B4ALS7"/>
<reference evidence="9" key="1">
    <citation type="submission" date="2025-08" db="UniProtKB">
        <authorList>
            <consortium name="Ensembl"/>
        </authorList>
    </citation>
    <scope>IDENTIFICATION</scope>
</reference>
<keyword evidence="10" id="KW-1185">Reference proteome</keyword>
<feature type="compositionally biased region" description="Low complexity" evidence="7">
    <location>
        <begin position="30"/>
        <end position="39"/>
    </location>
</feature>
<name>A0A3B4ALS7_9GOBI</name>
<evidence type="ECO:0000256" key="5">
    <source>
        <dbReference type="ARBA" id="ARBA00023157"/>
    </source>
</evidence>